<keyword evidence="11" id="KW-1185">Reference proteome</keyword>
<comment type="similarity">
    <text evidence="8">Belongs to the radical SAM superfamily. 7-carboxy-7-deazaguanine synthase family.</text>
</comment>
<dbReference type="NCBIfam" id="TIGR04349">
    <property type="entry name" value="rSAM_QueE_gams"/>
    <property type="match status" value="1"/>
</dbReference>
<dbReference type="InterPro" id="IPR024924">
    <property type="entry name" value="7-CO-7-deazaguanine_synth-like"/>
</dbReference>
<dbReference type="InterPro" id="IPR007197">
    <property type="entry name" value="rSAM"/>
</dbReference>
<keyword evidence="4 8" id="KW-0460">Magnesium</keyword>
<evidence type="ECO:0000256" key="4">
    <source>
        <dbReference type="ARBA" id="ARBA00022842"/>
    </source>
</evidence>
<keyword evidence="6 8" id="KW-0411">Iron-sulfur</keyword>
<proteinExistence type="inferred from homology"/>
<dbReference type="HAMAP" id="MF_00917">
    <property type="entry name" value="QueE"/>
    <property type="match status" value="1"/>
</dbReference>
<dbReference type="AlphaFoldDB" id="A0A2P6AV05"/>
<protein>
    <recommendedName>
        <fullName evidence="8">7-carboxy-7-deazaguanine synthase</fullName>
        <shortName evidence="8">CDG synthase</shortName>
        <ecNumber evidence="8">4.3.99.3</ecNumber>
    </recommendedName>
    <alternativeName>
        <fullName evidence="8">Queuosine biosynthesis protein QueE</fullName>
    </alternativeName>
</protein>
<dbReference type="InterPro" id="IPR013785">
    <property type="entry name" value="Aldolase_TIM"/>
</dbReference>
<dbReference type="UniPathway" id="UPA00391"/>
<dbReference type="GO" id="GO:0000287">
    <property type="term" value="F:magnesium ion binding"/>
    <property type="evidence" value="ECO:0007669"/>
    <property type="project" value="UniProtKB-UniRule"/>
</dbReference>
<comment type="subunit">
    <text evidence="8">Homodimer.</text>
</comment>
<dbReference type="InterPro" id="IPR058240">
    <property type="entry name" value="rSAM_sf"/>
</dbReference>
<dbReference type="EC" id="4.3.99.3" evidence="8"/>
<dbReference type="PANTHER" id="PTHR42836:SF1">
    <property type="entry name" value="7-CARBOXY-7-DEAZAGUANINE SYNTHASE"/>
    <property type="match status" value="1"/>
</dbReference>
<evidence type="ECO:0000256" key="1">
    <source>
        <dbReference type="ARBA" id="ARBA00022485"/>
    </source>
</evidence>
<dbReference type="Proteomes" id="UP000243900">
    <property type="component" value="Unassembled WGS sequence"/>
</dbReference>
<comment type="caution">
    <text evidence="8">Lacks conserved residue(s) required for the propagation of feature annotation.</text>
</comment>
<comment type="function">
    <text evidence="8">Catalyzes the complex heterocyclic radical-mediated conversion of 6-carboxy-5,6,7,8-tetrahydropterin (CPH4) to 7-carboxy-7-deazaguanine (CDG), a step common to the biosynthetic pathways of all 7-deazapurine-containing compounds.</text>
</comment>
<keyword evidence="1 8" id="KW-0004">4Fe-4S</keyword>
<sequence length="214" mass="24076">MVSLRLTEIFHSLQGEARTVGLPTVFVRLTGCPLRCVWCDTSYAFSGGRQWALDDILAEVAGYDTRHVTVTGGEPLAQPECLTLLTALCDRGHDVSLETSGALPIEKVDTRVSRVMDLKAPGSGESHRNLYENIPHLTPNDQVKFVVSSRSDYDWARLQCDQYELYGRVSDVLFSPGHETLKPRELAEWMLADRIPARLQVQLHKYLWNNEPGH</sequence>
<dbReference type="GO" id="GO:0016840">
    <property type="term" value="F:carbon-nitrogen lyase activity"/>
    <property type="evidence" value="ECO:0007669"/>
    <property type="project" value="UniProtKB-UniRule"/>
</dbReference>
<dbReference type="GO" id="GO:0051539">
    <property type="term" value="F:4 iron, 4 sulfur cluster binding"/>
    <property type="evidence" value="ECO:0007669"/>
    <property type="project" value="UniProtKB-UniRule"/>
</dbReference>
<dbReference type="RefSeq" id="WP_105191035.1">
    <property type="nucleotide sequence ID" value="NZ_PTQZ01000009.1"/>
</dbReference>
<feature type="binding site" evidence="8">
    <location>
        <position position="41"/>
    </location>
    <ligand>
        <name>Mg(2+)</name>
        <dbReference type="ChEBI" id="CHEBI:18420"/>
    </ligand>
</feature>
<evidence type="ECO:0000256" key="5">
    <source>
        <dbReference type="ARBA" id="ARBA00023004"/>
    </source>
</evidence>
<evidence type="ECO:0000313" key="11">
    <source>
        <dbReference type="Proteomes" id="UP000243900"/>
    </source>
</evidence>
<keyword evidence="3 8" id="KW-0479">Metal-binding</keyword>
<evidence type="ECO:0000256" key="3">
    <source>
        <dbReference type="ARBA" id="ARBA00022723"/>
    </source>
</evidence>
<keyword evidence="2 8" id="KW-0949">S-adenosyl-L-methionine</keyword>
<gene>
    <name evidence="8" type="primary">queE</name>
    <name evidence="10" type="ORF">C5O18_01070</name>
</gene>
<feature type="binding site" evidence="8">
    <location>
        <position position="39"/>
    </location>
    <ligand>
        <name>[4Fe-4S] cluster</name>
        <dbReference type="ChEBI" id="CHEBI:49883"/>
        <note>4Fe-4S-S-AdoMet</note>
    </ligand>
</feature>
<name>A0A2P6AV05_9GAMM</name>
<dbReference type="OrthoDB" id="9792276at2"/>
<feature type="domain" description="Radical SAM core" evidence="9">
    <location>
        <begin position="19"/>
        <end position="210"/>
    </location>
</feature>
<reference evidence="11" key="1">
    <citation type="submission" date="2018-02" db="EMBL/GenBank/DDBJ databases">
        <title>Genome sequencing of Solimonas sp. HR-BB.</title>
        <authorList>
            <person name="Lee Y."/>
            <person name="Jeon C.O."/>
        </authorList>
    </citation>
    <scope>NUCLEOTIDE SEQUENCE [LARGE SCALE GENOMIC DNA]</scope>
    <source>
        <strain evidence="11">HR-E</strain>
    </source>
</reference>
<dbReference type="CDD" id="cd01335">
    <property type="entry name" value="Radical_SAM"/>
    <property type="match status" value="1"/>
</dbReference>
<keyword evidence="7 8" id="KW-0456">Lyase</keyword>
<evidence type="ECO:0000313" key="10">
    <source>
        <dbReference type="EMBL" id="PQA51903.1"/>
    </source>
</evidence>
<dbReference type="Gene3D" id="3.20.20.70">
    <property type="entry name" value="Aldolase class I"/>
    <property type="match status" value="1"/>
</dbReference>
<evidence type="ECO:0000256" key="6">
    <source>
        <dbReference type="ARBA" id="ARBA00023014"/>
    </source>
</evidence>
<keyword evidence="5 8" id="KW-0408">Iron</keyword>
<feature type="binding site" evidence="8">
    <location>
        <position position="73"/>
    </location>
    <ligand>
        <name>S-adenosyl-L-methionine</name>
        <dbReference type="ChEBI" id="CHEBI:59789"/>
    </ligand>
</feature>
<feature type="binding site" evidence="8">
    <location>
        <position position="71"/>
    </location>
    <ligand>
        <name>substrate</name>
    </ligand>
</feature>
<comment type="caution">
    <text evidence="10">The sequence shown here is derived from an EMBL/GenBank/DDBJ whole genome shotgun (WGS) entry which is preliminary data.</text>
</comment>
<evidence type="ECO:0000256" key="8">
    <source>
        <dbReference type="HAMAP-Rule" id="MF_00917"/>
    </source>
</evidence>
<dbReference type="GO" id="GO:1904047">
    <property type="term" value="F:S-adenosyl-L-methionine binding"/>
    <property type="evidence" value="ECO:0007669"/>
    <property type="project" value="UniProtKB-UniRule"/>
</dbReference>
<organism evidence="10 11">
    <name type="scientific">Amnimonas aquatica</name>
    <dbReference type="NCBI Taxonomy" id="2094561"/>
    <lineage>
        <taxon>Bacteria</taxon>
        <taxon>Pseudomonadati</taxon>
        <taxon>Pseudomonadota</taxon>
        <taxon>Gammaproteobacteria</taxon>
        <taxon>Moraxellales</taxon>
        <taxon>Moraxellaceae</taxon>
        <taxon>Amnimonas</taxon>
    </lineage>
</organism>
<feature type="binding site" evidence="8">
    <location>
        <position position="36"/>
    </location>
    <ligand>
        <name>[4Fe-4S] cluster</name>
        <dbReference type="ChEBI" id="CHEBI:49883"/>
        <note>4Fe-4S-S-AdoMet</note>
    </ligand>
</feature>
<dbReference type="PROSITE" id="PS51918">
    <property type="entry name" value="RADICAL_SAM"/>
    <property type="match status" value="1"/>
</dbReference>
<dbReference type="InterPro" id="IPR027621">
    <property type="entry name" value="rSAM_QueE_gams"/>
</dbReference>
<evidence type="ECO:0000256" key="2">
    <source>
        <dbReference type="ARBA" id="ARBA00022691"/>
    </source>
</evidence>
<comment type="catalytic activity">
    <reaction evidence="8">
        <text>6-carboxy-5,6,7,8-tetrahydropterin + H(+) = 7-carboxy-7-carbaguanine + NH4(+)</text>
        <dbReference type="Rhea" id="RHEA:27974"/>
        <dbReference type="ChEBI" id="CHEBI:15378"/>
        <dbReference type="ChEBI" id="CHEBI:28938"/>
        <dbReference type="ChEBI" id="CHEBI:61032"/>
        <dbReference type="ChEBI" id="CHEBI:61036"/>
        <dbReference type="EC" id="4.3.99.3"/>
    </reaction>
</comment>
<evidence type="ECO:0000256" key="7">
    <source>
        <dbReference type="ARBA" id="ARBA00023239"/>
    </source>
</evidence>
<feature type="binding site" evidence="8">
    <location>
        <position position="28"/>
    </location>
    <ligand>
        <name>substrate</name>
    </ligand>
</feature>
<comment type="cofactor">
    <cofactor evidence="8">
        <name>Mg(2+)</name>
        <dbReference type="ChEBI" id="CHEBI:18420"/>
    </cofactor>
</comment>
<comment type="cofactor">
    <cofactor evidence="8">
        <name>S-adenosyl-L-methionine</name>
        <dbReference type="ChEBI" id="CHEBI:59789"/>
    </cofactor>
    <text evidence="8">Binds 1 S-adenosyl-L-methionine per subunit.</text>
</comment>
<accession>A0A2P6AV05</accession>
<dbReference type="PANTHER" id="PTHR42836">
    <property type="entry name" value="7-CARBOXY-7-DEAZAGUANINE SYNTHASE"/>
    <property type="match status" value="1"/>
</dbReference>
<evidence type="ECO:0000259" key="9">
    <source>
        <dbReference type="PROSITE" id="PS51918"/>
    </source>
</evidence>
<dbReference type="Pfam" id="PF04055">
    <property type="entry name" value="Radical_SAM"/>
    <property type="match status" value="1"/>
</dbReference>
<dbReference type="EMBL" id="PTQZ01000009">
    <property type="protein sequence ID" value="PQA51903.1"/>
    <property type="molecule type" value="Genomic_DNA"/>
</dbReference>
<dbReference type="SFLD" id="SFLDS00029">
    <property type="entry name" value="Radical_SAM"/>
    <property type="match status" value="1"/>
</dbReference>
<dbReference type="GO" id="GO:0008616">
    <property type="term" value="P:tRNA queuosine(34) biosynthetic process"/>
    <property type="evidence" value="ECO:0007669"/>
    <property type="project" value="UniProtKB-UniRule"/>
</dbReference>
<keyword evidence="8" id="KW-0671">Queuosine biosynthesis</keyword>
<dbReference type="PIRSF" id="PIRSF000370">
    <property type="entry name" value="QueE"/>
    <property type="match status" value="1"/>
</dbReference>
<feature type="binding site" evidence="8">
    <location>
        <position position="32"/>
    </location>
    <ligand>
        <name>[4Fe-4S] cluster</name>
        <dbReference type="ChEBI" id="CHEBI:49883"/>
        <note>4Fe-4S-S-AdoMet</note>
    </ligand>
</feature>
<dbReference type="SUPFAM" id="SSF102114">
    <property type="entry name" value="Radical SAM enzymes"/>
    <property type="match status" value="1"/>
</dbReference>
<comment type="pathway">
    <text evidence="8">Purine metabolism; 7-cyano-7-deazaguanine biosynthesis.</text>
</comment>
<comment type="cofactor">
    <cofactor evidence="8">
        <name>[4Fe-4S] cluster</name>
        <dbReference type="ChEBI" id="CHEBI:49883"/>
    </cofactor>
    <text evidence="8">Binds 1 [4Fe-4S] cluster. The cluster is coordinated with 3 cysteines and an exchangeable S-adenosyl-L-methionine.</text>
</comment>
<feature type="binding site" evidence="8">
    <location>
        <begin position="13"/>
        <end position="15"/>
    </location>
    <ligand>
        <name>substrate</name>
    </ligand>
</feature>
<feature type="binding site" evidence="8">
    <location>
        <begin position="38"/>
        <end position="40"/>
    </location>
    <ligand>
        <name>S-adenosyl-L-methionine</name>
        <dbReference type="ChEBI" id="CHEBI:59789"/>
    </ligand>
</feature>